<dbReference type="EC" id="4.2.1.1" evidence="2"/>
<comment type="similarity">
    <text evidence="1">Belongs to the beta-class carbonic anhydrase family.</text>
</comment>
<dbReference type="SUPFAM" id="SSF53056">
    <property type="entry name" value="beta-carbonic anhydrase, cab"/>
    <property type="match status" value="1"/>
</dbReference>
<comment type="catalytic activity">
    <reaction evidence="5">
        <text>hydrogencarbonate + H(+) = CO2 + H2O</text>
        <dbReference type="Rhea" id="RHEA:10748"/>
        <dbReference type="ChEBI" id="CHEBI:15377"/>
        <dbReference type="ChEBI" id="CHEBI:15378"/>
        <dbReference type="ChEBI" id="CHEBI:16526"/>
        <dbReference type="ChEBI" id="CHEBI:17544"/>
        <dbReference type="EC" id="4.2.1.1"/>
    </reaction>
</comment>
<proteinExistence type="inferred from homology"/>
<dbReference type="PANTHER" id="PTHR11002:SF79">
    <property type="entry name" value="CARBONIC ANHYDRASE 2"/>
    <property type="match status" value="1"/>
</dbReference>
<dbReference type="PANTHER" id="PTHR11002">
    <property type="entry name" value="CARBONIC ANHYDRASE"/>
    <property type="match status" value="1"/>
</dbReference>
<comment type="caution">
    <text evidence="6">The sequence shown here is derived from an EMBL/GenBank/DDBJ whole genome shotgun (WGS) entry which is preliminary data.</text>
</comment>
<keyword evidence="4 6" id="KW-0456">Lyase</keyword>
<dbReference type="InterPro" id="IPR036874">
    <property type="entry name" value="Carbonic_anhydrase_sf"/>
</dbReference>
<evidence type="ECO:0000256" key="4">
    <source>
        <dbReference type="ARBA" id="ARBA00023239"/>
    </source>
</evidence>
<gene>
    <name evidence="6" type="ORF">J2045_003938</name>
</gene>
<keyword evidence="3" id="KW-0862">Zinc</keyword>
<dbReference type="Proteomes" id="UP001238496">
    <property type="component" value="Unassembled WGS sequence"/>
</dbReference>
<dbReference type="GO" id="GO:0004089">
    <property type="term" value="F:carbonate dehydratase activity"/>
    <property type="evidence" value="ECO:0007669"/>
    <property type="project" value="UniProtKB-EC"/>
</dbReference>
<dbReference type="Pfam" id="PF00484">
    <property type="entry name" value="Pro_CA"/>
    <property type="match status" value="1"/>
</dbReference>
<dbReference type="InterPro" id="IPR001765">
    <property type="entry name" value="Carbonic_anhydrase"/>
</dbReference>
<evidence type="ECO:0000256" key="5">
    <source>
        <dbReference type="ARBA" id="ARBA00048348"/>
    </source>
</evidence>
<evidence type="ECO:0000313" key="7">
    <source>
        <dbReference type="Proteomes" id="UP001238496"/>
    </source>
</evidence>
<evidence type="ECO:0000256" key="2">
    <source>
        <dbReference type="ARBA" id="ARBA00012925"/>
    </source>
</evidence>
<dbReference type="Gene3D" id="3.40.1050.10">
    <property type="entry name" value="Carbonic anhydrase"/>
    <property type="match status" value="1"/>
</dbReference>
<dbReference type="EMBL" id="JAUSUW010000014">
    <property type="protein sequence ID" value="MDQ0422888.1"/>
    <property type="molecule type" value="Genomic_DNA"/>
</dbReference>
<keyword evidence="7" id="KW-1185">Reference proteome</keyword>
<protein>
    <recommendedName>
        <fullName evidence="2">carbonic anhydrase</fullName>
        <ecNumber evidence="2">4.2.1.1</ecNumber>
    </recommendedName>
</protein>
<evidence type="ECO:0000313" key="6">
    <source>
        <dbReference type="EMBL" id="MDQ0422888.1"/>
    </source>
</evidence>
<evidence type="ECO:0000256" key="1">
    <source>
        <dbReference type="ARBA" id="ARBA00006217"/>
    </source>
</evidence>
<dbReference type="SMART" id="SM00947">
    <property type="entry name" value="Pro_CA"/>
    <property type="match status" value="1"/>
</dbReference>
<dbReference type="InterPro" id="IPR015892">
    <property type="entry name" value="Carbonic_anhydrase_CS"/>
</dbReference>
<reference evidence="6 7" key="1">
    <citation type="submission" date="2023-07" db="EMBL/GenBank/DDBJ databases">
        <title>Genomic Encyclopedia of Type Strains, Phase IV (KMG-IV): sequencing the most valuable type-strain genomes for metagenomic binning, comparative biology and taxonomic classification.</title>
        <authorList>
            <person name="Goeker M."/>
        </authorList>
    </citation>
    <scope>NUCLEOTIDE SEQUENCE [LARGE SCALE GENOMIC DNA]</scope>
    <source>
        <strain evidence="6 7">DSM 1111</strain>
    </source>
</reference>
<dbReference type="RefSeq" id="WP_307376026.1">
    <property type="nucleotide sequence ID" value="NZ_JAUSUW010000014.1"/>
</dbReference>
<dbReference type="InterPro" id="IPR006311">
    <property type="entry name" value="TAT_signal"/>
</dbReference>
<organism evidence="6 7">
    <name type="scientific">Peteryoungia aggregata LMG 23059</name>
    <dbReference type="NCBI Taxonomy" id="1368425"/>
    <lineage>
        <taxon>Bacteria</taxon>
        <taxon>Pseudomonadati</taxon>
        <taxon>Pseudomonadota</taxon>
        <taxon>Alphaproteobacteria</taxon>
        <taxon>Hyphomicrobiales</taxon>
        <taxon>Rhizobiaceae</taxon>
        <taxon>Peteryoungia</taxon>
    </lineage>
</organism>
<dbReference type="PROSITE" id="PS00704">
    <property type="entry name" value="PROK_CO2_ANHYDRASE_1"/>
    <property type="match status" value="1"/>
</dbReference>
<sequence length="268" mass="27494">MAAVKAAYSTNHRTSSMCQECEPQGLDRRQLFRLAGGGLTAAALIAATTATATAASSTSQATAPAAASAPVTPAEALARLKEGNIRFVKDAESCASNLASLRGELAGGQHPWATILTCSDSRVSPELVFGGSTLGELFVIRNAGNVLDTGALGTIEYGAEHLKSPLVVVMGHSKCGAVTAACDEVVKGGEVGGSIGKMLQPILPIALNARDSGNDLVTETIRRNAISGARRVAEESEMVRELVAAGSVKIVAGVYDIKSGAVEFIEDI</sequence>
<name>A0ABU0GCQ8_9HYPH</name>
<dbReference type="PROSITE" id="PS51318">
    <property type="entry name" value="TAT"/>
    <property type="match status" value="1"/>
</dbReference>
<accession>A0ABU0GCQ8</accession>
<evidence type="ECO:0000256" key="3">
    <source>
        <dbReference type="ARBA" id="ARBA00022833"/>
    </source>
</evidence>